<dbReference type="InterPro" id="IPR000917">
    <property type="entry name" value="Sulfatase_N"/>
</dbReference>
<dbReference type="Pfam" id="PF00884">
    <property type="entry name" value="Sulfatase"/>
    <property type="match status" value="1"/>
</dbReference>
<name>A0A554VP19_9FLAO</name>
<feature type="domain" description="Sulfatase N-terminal" evidence="3">
    <location>
        <begin position="35"/>
        <end position="311"/>
    </location>
</feature>
<reference evidence="4 5" key="1">
    <citation type="submission" date="2019-07" db="EMBL/GenBank/DDBJ databases">
        <title>The draft genome sequence of Aquimarina algiphila M91.</title>
        <authorList>
            <person name="Meng X."/>
        </authorList>
    </citation>
    <scope>NUCLEOTIDE SEQUENCE [LARGE SCALE GENOMIC DNA]</scope>
    <source>
        <strain evidence="4 5">M91</strain>
    </source>
</reference>
<evidence type="ECO:0000256" key="1">
    <source>
        <dbReference type="ARBA" id="ARBA00008779"/>
    </source>
</evidence>
<organism evidence="4 5">
    <name type="scientific">Aquimarina algiphila</name>
    <dbReference type="NCBI Taxonomy" id="2047982"/>
    <lineage>
        <taxon>Bacteria</taxon>
        <taxon>Pseudomonadati</taxon>
        <taxon>Bacteroidota</taxon>
        <taxon>Flavobacteriia</taxon>
        <taxon>Flavobacteriales</taxon>
        <taxon>Flavobacteriaceae</taxon>
        <taxon>Aquimarina</taxon>
    </lineage>
</organism>
<gene>
    <name evidence="4" type="ORF">FOF46_05325</name>
</gene>
<dbReference type="OrthoDB" id="9789742at2"/>
<comment type="similarity">
    <text evidence="1">Belongs to the sulfatase family.</text>
</comment>
<dbReference type="CDD" id="cd16027">
    <property type="entry name" value="SGSH"/>
    <property type="match status" value="1"/>
</dbReference>
<dbReference type="AlphaFoldDB" id="A0A554VP19"/>
<keyword evidence="5" id="KW-1185">Reference proteome</keyword>
<evidence type="ECO:0000256" key="2">
    <source>
        <dbReference type="ARBA" id="ARBA00022801"/>
    </source>
</evidence>
<dbReference type="PANTHER" id="PTHR42693">
    <property type="entry name" value="ARYLSULFATASE FAMILY MEMBER"/>
    <property type="match status" value="1"/>
</dbReference>
<comment type="caution">
    <text evidence="4">The sequence shown here is derived from an EMBL/GenBank/DDBJ whole genome shotgun (WGS) entry which is preliminary data.</text>
</comment>
<dbReference type="InterPro" id="IPR017850">
    <property type="entry name" value="Alkaline_phosphatase_core_sf"/>
</dbReference>
<dbReference type="SUPFAM" id="SSF53649">
    <property type="entry name" value="Alkaline phosphatase-like"/>
    <property type="match status" value="1"/>
</dbReference>
<evidence type="ECO:0000313" key="5">
    <source>
        <dbReference type="Proteomes" id="UP000318833"/>
    </source>
</evidence>
<dbReference type="EMBL" id="VLNR01000008">
    <property type="protein sequence ID" value="TSE10163.1"/>
    <property type="molecule type" value="Genomic_DNA"/>
</dbReference>
<evidence type="ECO:0000259" key="3">
    <source>
        <dbReference type="Pfam" id="PF00884"/>
    </source>
</evidence>
<protein>
    <submittedName>
        <fullName evidence="4">Sulfatase</fullName>
    </submittedName>
</protein>
<proteinExistence type="inferred from homology"/>
<dbReference type="Proteomes" id="UP000318833">
    <property type="component" value="Unassembled WGS sequence"/>
</dbReference>
<dbReference type="PANTHER" id="PTHR42693:SF53">
    <property type="entry name" value="ENDO-4-O-SULFATASE"/>
    <property type="match status" value="1"/>
</dbReference>
<evidence type="ECO:0000313" key="4">
    <source>
        <dbReference type="EMBL" id="TSE10163.1"/>
    </source>
</evidence>
<accession>A0A554VP19</accession>
<dbReference type="RefSeq" id="WP_143915729.1">
    <property type="nucleotide sequence ID" value="NZ_CANMIK010000008.1"/>
</dbReference>
<dbReference type="GO" id="GO:0004065">
    <property type="term" value="F:arylsulfatase activity"/>
    <property type="evidence" value="ECO:0007669"/>
    <property type="project" value="TreeGrafter"/>
</dbReference>
<dbReference type="InterPro" id="IPR050738">
    <property type="entry name" value="Sulfatase"/>
</dbReference>
<sequence length="625" mass="72459">MIKYIQELSIISILTIILLAPASSCSQDKNRIEKPNIVWITSEDNSKHYLKMFDDNGISTPNIESLAEHGIVFHRAFSNAPVCSVARSAIISGIYGPKIAAQYHRKIATVPMPDSILMFPAYLREAGYYTTNNSKEDYNIIKGDSVWDESSRKASWRNRSEEQPFFHVFNIHNTHEGELHFTKKEMESNPTKTDENSFKIQPNHPDTKTFRYSNALYRDKIQEMDAKVGEVINELKKDDLLENTFIFYFGDHGGILPGSKGYLYETGLHVPLVIHVPKKYEHLGNVKKRSMIKGMVSFIDLAPTVLNLAGAQIPEGLDGKAFLGENIDLEEVDTRDETFSYADRFDEKYDQIRAIRKGKFKYIRNYQPFNYDGIMNNYRYKQLAYQEWQSLYEEGKLNDIQSAFFKDREPEMLFDIESDPFETKNLIDDPKYHDISNDMRQRLNKWVKQMPDLSFFPEHFLIENAIDNPVEYGRLHIDQIHKYIDISNLCLSKFKNVKQQVITSLTSEDPWERYWGLITCSNFREDAKSLESIIQAIAHNDPENLNRVRAAEYLGITKREDPSAIMTTALYNSKKPAEALLILNSIVLMQSNKYSYKFELQLNNISANLIKNRDIKSRLEFLNIL</sequence>
<keyword evidence="2" id="KW-0378">Hydrolase</keyword>
<dbReference type="Gene3D" id="3.40.720.10">
    <property type="entry name" value="Alkaline Phosphatase, subunit A"/>
    <property type="match status" value="1"/>
</dbReference>